<evidence type="ECO:0000313" key="1">
    <source>
        <dbReference type="EMBL" id="KNC67231.1"/>
    </source>
</evidence>
<organism evidence="1 2">
    <name type="scientific">Sphaeroforma arctica JP610</name>
    <dbReference type="NCBI Taxonomy" id="667725"/>
    <lineage>
        <taxon>Eukaryota</taxon>
        <taxon>Ichthyosporea</taxon>
        <taxon>Ichthyophonida</taxon>
        <taxon>Sphaeroforma</taxon>
    </lineage>
</organism>
<dbReference type="Proteomes" id="UP000054560">
    <property type="component" value="Unassembled WGS sequence"/>
</dbReference>
<name>A0A0L0ES41_9EUKA</name>
<protein>
    <submittedName>
        <fullName evidence="1">Uncharacterized protein</fullName>
    </submittedName>
</protein>
<dbReference type="EMBL" id="KQ256482">
    <property type="protein sequence ID" value="KNC67231.1"/>
    <property type="molecule type" value="Genomic_DNA"/>
</dbReference>
<feature type="non-terminal residue" evidence="1">
    <location>
        <position position="77"/>
    </location>
</feature>
<sequence>MYYEVYGMAVKAHLHSSVAETAKDLWRYIHATITASGGSVAKSASVANSVANSGTAENADLAAEADTVSINQMLNAG</sequence>
<dbReference type="AlphaFoldDB" id="A0A0L0ES41"/>
<reference evidence="1 2" key="1">
    <citation type="submission" date="2011-02" db="EMBL/GenBank/DDBJ databases">
        <title>The Genome Sequence of Sphaeroforma arctica JP610.</title>
        <authorList>
            <consortium name="The Broad Institute Genome Sequencing Platform"/>
            <person name="Russ C."/>
            <person name="Cuomo C."/>
            <person name="Young S.K."/>
            <person name="Zeng Q."/>
            <person name="Gargeya S."/>
            <person name="Alvarado L."/>
            <person name="Berlin A."/>
            <person name="Chapman S.B."/>
            <person name="Chen Z."/>
            <person name="Freedman E."/>
            <person name="Gellesch M."/>
            <person name="Goldberg J."/>
            <person name="Griggs A."/>
            <person name="Gujja S."/>
            <person name="Heilman E."/>
            <person name="Heiman D."/>
            <person name="Howarth C."/>
            <person name="Mehta T."/>
            <person name="Neiman D."/>
            <person name="Pearson M."/>
            <person name="Roberts A."/>
            <person name="Saif S."/>
            <person name="Shea T."/>
            <person name="Shenoy N."/>
            <person name="Sisk P."/>
            <person name="Stolte C."/>
            <person name="Sykes S."/>
            <person name="White J."/>
            <person name="Yandava C."/>
            <person name="Burger G."/>
            <person name="Gray M.W."/>
            <person name="Holland P.W.H."/>
            <person name="King N."/>
            <person name="Lang F.B.F."/>
            <person name="Roger A.J."/>
            <person name="Ruiz-Trillo I."/>
            <person name="Haas B."/>
            <person name="Nusbaum C."/>
            <person name="Birren B."/>
        </authorList>
    </citation>
    <scope>NUCLEOTIDE SEQUENCE [LARGE SCALE GENOMIC DNA]</scope>
    <source>
        <strain evidence="1 2">JP610</strain>
    </source>
</reference>
<accession>A0A0L0ES41</accession>
<evidence type="ECO:0000313" key="2">
    <source>
        <dbReference type="Proteomes" id="UP000054560"/>
    </source>
</evidence>
<gene>
    <name evidence="1" type="ORF">SARC_18251</name>
</gene>
<keyword evidence="2" id="KW-1185">Reference proteome</keyword>
<proteinExistence type="predicted"/>
<dbReference type="RefSeq" id="XP_014143143.1">
    <property type="nucleotide sequence ID" value="XM_014287668.1"/>
</dbReference>
<dbReference type="GeneID" id="25918755"/>